<dbReference type="EMBL" id="JSYN01000028">
    <property type="protein sequence ID" value="KIA91568.1"/>
    <property type="molecule type" value="Genomic_DNA"/>
</dbReference>
<dbReference type="GO" id="GO:0003824">
    <property type="term" value="F:catalytic activity"/>
    <property type="evidence" value="ECO:0007669"/>
    <property type="project" value="InterPro"/>
</dbReference>
<dbReference type="InterPro" id="IPR001736">
    <property type="entry name" value="PLipase_D/transphosphatidylase"/>
</dbReference>
<accession>A0A0C1FID7</accession>
<evidence type="ECO:0000256" key="1">
    <source>
        <dbReference type="ARBA" id="ARBA00022553"/>
    </source>
</evidence>
<dbReference type="SMART" id="SM00448">
    <property type="entry name" value="REC"/>
    <property type="match status" value="1"/>
</dbReference>
<dbReference type="SUPFAM" id="SSF52172">
    <property type="entry name" value="CheY-like"/>
    <property type="match status" value="1"/>
</dbReference>
<feature type="domain" description="Response regulatory" evidence="4">
    <location>
        <begin position="4"/>
        <end position="118"/>
    </location>
</feature>
<sequence length="119" mass="13181">MNKKILVVDDDLFLLGSLELLLSDEGYIVSLVDKSSLIKDSLVAFNPDLIIMDICLDDADGREICDKIKNSWLTAQIPIILMTALSHKKISELDCLADAIIGKPCNYDTLLKTISDLIE</sequence>
<feature type="domain" description="PLD phosphodiesterase" evidence="3">
    <location>
        <begin position="1"/>
        <end position="24"/>
    </location>
</feature>
<name>A0A0C1FID7_9SPHI</name>
<protein>
    <recommendedName>
        <fullName evidence="7">Response regulatory domain-containing protein</fullName>
    </recommendedName>
</protein>
<evidence type="ECO:0008006" key="7">
    <source>
        <dbReference type="Google" id="ProtNLM"/>
    </source>
</evidence>
<dbReference type="Gene3D" id="3.40.50.2300">
    <property type="match status" value="1"/>
</dbReference>
<dbReference type="Proteomes" id="UP000031246">
    <property type="component" value="Unassembled WGS sequence"/>
</dbReference>
<reference evidence="5 6" key="1">
    <citation type="submission" date="2014-10" db="EMBL/GenBank/DDBJ databases">
        <title>Pedobacter Kyungheensis.</title>
        <authorList>
            <person name="Anderson B.M."/>
            <person name="Newman J.D."/>
        </authorList>
    </citation>
    <scope>NUCLEOTIDE SEQUENCE [LARGE SCALE GENOMIC DNA]</scope>
    <source>
        <strain evidence="5 6">KACC 16221</strain>
    </source>
</reference>
<dbReference type="InterPro" id="IPR050595">
    <property type="entry name" value="Bact_response_regulator"/>
</dbReference>
<dbReference type="OrthoDB" id="677887at2"/>
<dbReference type="Pfam" id="PF00072">
    <property type="entry name" value="Response_reg"/>
    <property type="match status" value="1"/>
</dbReference>
<dbReference type="InterPro" id="IPR001789">
    <property type="entry name" value="Sig_transdc_resp-reg_receiver"/>
</dbReference>
<dbReference type="PROSITE" id="PS50035">
    <property type="entry name" value="PLD"/>
    <property type="match status" value="1"/>
</dbReference>
<gene>
    <name evidence="5" type="ORF">OC25_21230</name>
</gene>
<dbReference type="PANTHER" id="PTHR44591:SF3">
    <property type="entry name" value="RESPONSE REGULATORY DOMAIN-CONTAINING PROTEIN"/>
    <property type="match status" value="1"/>
</dbReference>
<dbReference type="AlphaFoldDB" id="A0A0C1FID7"/>
<keyword evidence="6" id="KW-1185">Reference proteome</keyword>
<feature type="modified residue" description="4-aspartylphosphate" evidence="2">
    <location>
        <position position="53"/>
    </location>
</feature>
<dbReference type="GO" id="GO:0000160">
    <property type="term" value="P:phosphorelay signal transduction system"/>
    <property type="evidence" value="ECO:0007669"/>
    <property type="project" value="InterPro"/>
</dbReference>
<organism evidence="5 6">
    <name type="scientific">Pedobacter kyungheensis</name>
    <dbReference type="NCBI Taxonomy" id="1069985"/>
    <lineage>
        <taxon>Bacteria</taxon>
        <taxon>Pseudomonadati</taxon>
        <taxon>Bacteroidota</taxon>
        <taxon>Sphingobacteriia</taxon>
        <taxon>Sphingobacteriales</taxon>
        <taxon>Sphingobacteriaceae</taxon>
        <taxon>Pedobacter</taxon>
    </lineage>
</organism>
<dbReference type="PROSITE" id="PS50110">
    <property type="entry name" value="RESPONSE_REGULATORY"/>
    <property type="match status" value="1"/>
</dbReference>
<comment type="caution">
    <text evidence="5">The sequence shown here is derived from an EMBL/GenBank/DDBJ whole genome shotgun (WGS) entry which is preliminary data.</text>
</comment>
<dbReference type="PANTHER" id="PTHR44591">
    <property type="entry name" value="STRESS RESPONSE REGULATOR PROTEIN 1"/>
    <property type="match status" value="1"/>
</dbReference>
<keyword evidence="1 2" id="KW-0597">Phosphoprotein</keyword>
<evidence type="ECO:0000256" key="2">
    <source>
        <dbReference type="PROSITE-ProRule" id="PRU00169"/>
    </source>
</evidence>
<evidence type="ECO:0000313" key="5">
    <source>
        <dbReference type="EMBL" id="KIA91568.1"/>
    </source>
</evidence>
<evidence type="ECO:0000259" key="3">
    <source>
        <dbReference type="PROSITE" id="PS50035"/>
    </source>
</evidence>
<dbReference type="InterPro" id="IPR011006">
    <property type="entry name" value="CheY-like_superfamily"/>
</dbReference>
<proteinExistence type="predicted"/>
<evidence type="ECO:0000259" key="4">
    <source>
        <dbReference type="PROSITE" id="PS50110"/>
    </source>
</evidence>
<dbReference type="RefSeq" id="WP_039480149.1">
    <property type="nucleotide sequence ID" value="NZ_JSYN01000028.1"/>
</dbReference>
<dbReference type="GO" id="GO:0006793">
    <property type="term" value="P:phosphorus metabolic process"/>
    <property type="evidence" value="ECO:0007669"/>
    <property type="project" value="UniProtKB-ARBA"/>
</dbReference>
<evidence type="ECO:0000313" key="6">
    <source>
        <dbReference type="Proteomes" id="UP000031246"/>
    </source>
</evidence>